<dbReference type="OrthoDB" id="9761531at2"/>
<dbReference type="CDD" id="cd07731">
    <property type="entry name" value="ComA-like_MBL-fold"/>
    <property type="match status" value="1"/>
</dbReference>
<dbReference type="RefSeq" id="WP_126790459.1">
    <property type="nucleotide sequence ID" value="NZ_PIPI01000001.1"/>
</dbReference>
<keyword evidence="4 6" id="KW-1133">Transmembrane helix</keyword>
<feature type="transmembrane region" description="Helical" evidence="6">
    <location>
        <begin position="397"/>
        <end position="417"/>
    </location>
</feature>
<evidence type="ECO:0000256" key="4">
    <source>
        <dbReference type="ARBA" id="ARBA00022989"/>
    </source>
</evidence>
<evidence type="ECO:0000256" key="5">
    <source>
        <dbReference type="ARBA" id="ARBA00023136"/>
    </source>
</evidence>
<protein>
    <submittedName>
        <fullName evidence="8">DNA internalization-related competence protein ComEC/Rec2</fullName>
    </submittedName>
</protein>
<reference evidence="8 9" key="1">
    <citation type="journal article" date="2011" name="Front. Microbiol.">
        <title>Genomic signatures of strain selection and enhancement in Bacillus atrophaeus var. globigii, a historical biowarfare simulant.</title>
        <authorList>
            <person name="Gibbons H.S."/>
            <person name="Broomall S.M."/>
            <person name="McNew L.A."/>
            <person name="Daligault H."/>
            <person name="Chapman C."/>
            <person name="Bruce D."/>
            <person name="Karavis M."/>
            <person name="Krepps M."/>
            <person name="McGregor P.A."/>
            <person name="Hong C."/>
            <person name="Park K.H."/>
            <person name="Akmal A."/>
            <person name="Feldman A."/>
            <person name="Lin J.S."/>
            <person name="Chang W.E."/>
            <person name="Higgs B.W."/>
            <person name="Demirev P."/>
            <person name="Lindquist J."/>
            <person name="Liem A."/>
            <person name="Fochler E."/>
            <person name="Read T.D."/>
            <person name="Tapia R."/>
            <person name="Johnson S."/>
            <person name="Bishop-Lilly K.A."/>
            <person name="Detter C."/>
            <person name="Han C."/>
            <person name="Sozhamannan S."/>
            <person name="Rosenzweig C.N."/>
            <person name="Skowronski E.W."/>
        </authorList>
    </citation>
    <scope>NUCLEOTIDE SEQUENCE [LARGE SCALE GENOMIC DNA]</scope>
    <source>
        <strain evidence="8 9">AK5</strain>
    </source>
</reference>
<dbReference type="EMBL" id="PIPI01000001">
    <property type="protein sequence ID" value="RUO21481.1"/>
    <property type="molecule type" value="Genomic_DNA"/>
</dbReference>
<comment type="subcellular location">
    <subcellularLocation>
        <location evidence="1">Cell membrane</location>
        <topology evidence="1">Multi-pass membrane protein</topology>
    </subcellularLocation>
</comment>
<dbReference type="Proteomes" id="UP000288212">
    <property type="component" value="Unassembled WGS sequence"/>
</dbReference>
<feature type="transmembrane region" description="Helical" evidence="6">
    <location>
        <begin position="34"/>
        <end position="61"/>
    </location>
</feature>
<dbReference type="InterPro" id="IPR001279">
    <property type="entry name" value="Metallo-B-lactamas"/>
</dbReference>
<dbReference type="AlphaFoldDB" id="A0A432VXQ4"/>
<evidence type="ECO:0000256" key="1">
    <source>
        <dbReference type="ARBA" id="ARBA00004651"/>
    </source>
</evidence>
<feature type="transmembrane region" description="Helical" evidence="6">
    <location>
        <begin position="233"/>
        <end position="261"/>
    </location>
</feature>
<evidence type="ECO:0000259" key="7">
    <source>
        <dbReference type="SMART" id="SM00849"/>
    </source>
</evidence>
<evidence type="ECO:0000256" key="2">
    <source>
        <dbReference type="ARBA" id="ARBA00022475"/>
    </source>
</evidence>
<feature type="transmembrane region" description="Helical" evidence="6">
    <location>
        <begin position="5"/>
        <end position="22"/>
    </location>
</feature>
<accession>A0A432VXQ4</accession>
<keyword evidence="5 6" id="KW-0472">Membrane</keyword>
<dbReference type="InterPro" id="IPR036866">
    <property type="entry name" value="RibonucZ/Hydroxyglut_hydro"/>
</dbReference>
<name>A0A432VXQ4_9GAMM</name>
<keyword evidence="3 6" id="KW-0812">Transmembrane</keyword>
<dbReference type="Gene3D" id="3.60.15.10">
    <property type="entry name" value="Ribonuclease Z/Hydroxyacylglutathione hydrolase-like"/>
    <property type="match status" value="1"/>
</dbReference>
<keyword evidence="9" id="KW-1185">Reference proteome</keyword>
<evidence type="ECO:0000313" key="9">
    <source>
        <dbReference type="Proteomes" id="UP000288212"/>
    </source>
</evidence>
<dbReference type="NCBIfam" id="TIGR00361">
    <property type="entry name" value="ComEC_Rec2"/>
    <property type="match status" value="1"/>
</dbReference>
<feature type="domain" description="Metallo-beta-lactamase" evidence="7">
    <location>
        <begin position="548"/>
        <end position="749"/>
    </location>
</feature>
<evidence type="ECO:0000256" key="3">
    <source>
        <dbReference type="ARBA" id="ARBA00022692"/>
    </source>
</evidence>
<dbReference type="InterPro" id="IPR035681">
    <property type="entry name" value="ComA-like_MBL"/>
</dbReference>
<feature type="transmembrane region" description="Helical" evidence="6">
    <location>
        <begin position="429"/>
        <end position="452"/>
    </location>
</feature>
<dbReference type="PANTHER" id="PTHR30619:SF1">
    <property type="entry name" value="RECOMBINATION PROTEIN 2"/>
    <property type="match status" value="1"/>
</dbReference>
<feature type="transmembrane region" description="Helical" evidence="6">
    <location>
        <begin position="495"/>
        <end position="511"/>
    </location>
</feature>
<dbReference type="Pfam" id="PF03772">
    <property type="entry name" value="Competence"/>
    <property type="match status" value="1"/>
</dbReference>
<dbReference type="Pfam" id="PF00753">
    <property type="entry name" value="Lactamase_B"/>
    <property type="match status" value="1"/>
</dbReference>
<sequence length="822" mass="93602">MKIQLDTIAAGTIAAVLSMAWIEPESLAPRILPVLVLLISVLLFRLKIFTLAIFLCAYAWVFLYAFGVMKNVIDTQPSDATPRQAQWIQVQITELPQQRGSTLRLQGLWQQQRQPAQLIQLSWFAPPDFAQPPQVGDIWWLQARLRPVVSRANQGGFDYQSHLVRQRIWLNATVIKGERMQATQRVSPRSVIMNKLAAWRANAEQPQGLHYLDIVLALTLGERQWLSAERRRLLIETGVAHVMAISGLHVTFVFAVSWWLARVPLHICWRLLAWIPRLRVPELSRQPNQQWLALALGFACALAYAALSGFAVSTLRALALLGLFVMSRIWAWRLTPMQVLLRGVAVILLVDPLAWLDVGFWLSVGAVAVIFFWHWWSVTSITDAASHVGPITNKVSLLWRFEVMLTVLLAPLTIFYFHGIAWLTPLTNLLVIPVFAFAILPLSLLAVSLLLVPFAITEQLAWGLLQLVDPILHTVFQFLATAASWPSAWLETVELRWVLLLALVYLVVHWQQVKQRRWLFGFSSAAVIVVLLQPQQDEFAVHVLDVGQGSAVVIQRDRAALIYDAGPGFGQGHNLGHDVIFPFLRQRRLRPEWLVISHEHQDHTGAADALQASFSELQTMRSRFAFQASSDWGWQPQAFPEEITATTLPCSWGQTWLWQGVQIRALAPMPGPSFGPNNDSCVLLLTYRGQRVLLTGDIQRHTELRMVGRYGKQLRADVLVIPHHGSQTSSQAEFLDVVQPRVAVVSRGFMNQFRMPHRDVQTRYAERGIPLYDTGRDGQVTLRWQSGRSILRAEQEAGWQVQTYYRDWRNRWYARRLPEWQR</sequence>
<dbReference type="PANTHER" id="PTHR30619">
    <property type="entry name" value="DNA INTERNALIZATION/COMPETENCE PROTEIN COMEC/REC2"/>
    <property type="match status" value="1"/>
</dbReference>
<dbReference type="InterPro" id="IPR025405">
    <property type="entry name" value="DUF4131"/>
</dbReference>
<dbReference type="InterPro" id="IPR004477">
    <property type="entry name" value="ComEC_N"/>
</dbReference>
<feature type="transmembrane region" description="Helical" evidence="6">
    <location>
        <begin position="464"/>
        <end position="483"/>
    </location>
</feature>
<feature type="transmembrane region" description="Helical" evidence="6">
    <location>
        <begin position="291"/>
        <end position="310"/>
    </location>
</feature>
<dbReference type="NCBIfam" id="TIGR00360">
    <property type="entry name" value="ComEC_N-term"/>
    <property type="match status" value="1"/>
</dbReference>
<organism evidence="8 9">
    <name type="scientific">Aliidiomarina haloalkalitolerans</name>
    <dbReference type="NCBI Taxonomy" id="859059"/>
    <lineage>
        <taxon>Bacteria</taxon>
        <taxon>Pseudomonadati</taxon>
        <taxon>Pseudomonadota</taxon>
        <taxon>Gammaproteobacteria</taxon>
        <taxon>Alteromonadales</taxon>
        <taxon>Idiomarinaceae</taxon>
        <taxon>Aliidiomarina</taxon>
    </lineage>
</organism>
<feature type="transmembrane region" description="Helical" evidence="6">
    <location>
        <begin position="354"/>
        <end position="376"/>
    </location>
</feature>
<dbReference type="SMART" id="SM00849">
    <property type="entry name" value="Lactamase_B"/>
    <property type="match status" value="1"/>
</dbReference>
<evidence type="ECO:0000313" key="8">
    <source>
        <dbReference type="EMBL" id="RUO21481.1"/>
    </source>
</evidence>
<evidence type="ECO:0000256" key="6">
    <source>
        <dbReference type="SAM" id="Phobius"/>
    </source>
</evidence>
<gene>
    <name evidence="8" type="ORF">CWE06_01075</name>
</gene>
<dbReference type="Pfam" id="PF13567">
    <property type="entry name" value="DUF4131"/>
    <property type="match status" value="1"/>
</dbReference>
<proteinExistence type="predicted"/>
<dbReference type="SUPFAM" id="SSF56281">
    <property type="entry name" value="Metallo-hydrolase/oxidoreductase"/>
    <property type="match status" value="1"/>
</dbReference>
<dbReference type="InterPro" id="IPR052159">
    <property type="entry name" value="Competence_DNA_uptake"/>
</dbReference>
<dbReference type="InterPro" id="IPR004797">
    <property type="entry name" value="Competence_ComEC/Rec2"/>
</dbReference>
<dbReference type="GO" id="GO:0030420">
    <property type="term" value="P:establishment of competence for transformation"/>
    <property type="evidence" value="ECO:0007669"/>
    <property type="project" value="InterPro"/>
</dbReference>
<keyword evidence="2" id="KW-1003">Cell membrane</keyword>
<feature type="transmembrane region" description="Helical" evidence="6">
    <location>
        <begin position="317"/>
        <end position="334"/>
    </location>
</feature>
<feature type="transmembrane region" description="Helical" evidence="6">
    <location>
        <begin position="518"/>
        <end position="534"/>
    </location>
</feature>
<dbReference type="GO" id="GO:0005886">
    <property type="term" value="C:plasma membrane"/>
    <property type="evidence" value="ECO:0007669"/>
    <property type="project" value="UniProtKB-SubCell"/>
</dbReference>
<comment type="caution">
    <text evidence="8">The sequence shown here is derived from an EMBL/GenBank/DDBJ whole genome shotgun (WGS) entry which is preliminary data.</text>
</comment>